<protein>
    <submittedName>
        <fullName evidence="2">Uncharacterized protein</fullName>
    </submittedName>
</protein>
<keyword evidence="1" id="KW-0812">Transmembrane</keyword>
<keyword evidence="1" id="KW-1133">Transmembrane helix</keyword>
<evidence type="ECO:0000313" key="3">
    <source>
        <dbReference type="Proteomes" id="UP000033434"/>
    </source>
</evidence>
<keyword evidence="1" id="KW-0472">Membrane</keyword>
<accession>A0A0F6AEC8</accession>
<comment type="caution">
    <text evidence="2">The sequence shown here is derived from an EMBL/GenBank/DDBJ whole genome shotgun (WGS) entry which is preliminary data.</text>
</comment>
<organism evidence="2 3">
    <name type="scientific">Pseudoalteromonas luteoviolacea S4054</name>
    <dbReference type="NCBI Taxonomy" id="1129367"/>
    <lineage>
        <taxon>Bacteria</taxon>
        <taxon>Pseudomonadati</taxon>
        <taxon>Pseudomonadota</taxon>
        <taxon>Gammaproteobacteria</taxon>
        <taxon>Alteromonadales</taxon>
        <taxon>Pseudoalteromonadaceae</taxon>
        <taxon>Pseudoalteromonas</taxon>
    </lineage>
</organism>
<reference evidence="2 3" key="1">
    <citation type="journal article" date="2015" name="BMC Genomics">
        <title>Genome mining reveals unlocked bioactive potential of marine Gram-negative bacteria.</title>
        <authorList>
            <person name="Machado H."/>
            <person name="Sonnenschein E.C."/>
            <person name="Melchiorsen J."/>
            <person name="Gram L."/>
        </authorList>
    </citation>
    <scope>NUCLEOTIDE SEQUENCE [LARGE SCALE GENOMIC DNA]</scope>
    <source>
        <strain evidence="2 3">S4054</strain>
    </source>
</reference>
<proteinExistence type="predicted"/>
<feature type="transmembrane region" description="Helical" evidence="1">
    <location>
        <begin position="16"/>
        <end position="34"/>
    </location>
</feature>
<dbReference type="PATRIC" id="fig|1129367.4.peg.1534"/>
<name>A0A0F6AEC8_9GAMM</name>
<dbReference type="AlphaFoldDB" id="A0A0F6AEC8"/>
<evidence type="ECO:0000256" key="1">
    <source>
        <dbReference type="SAM" id="Phobius"/>
    </source>
</evidence>
<dbReference type="Proteomes" id="UP000033434">
    <property type="component" value="Unassembled WGS sequence"/>
</dbReference>
<dbReference type="EMBL" id="AUXW01000136">
    <property type="protein sequence ID" value="KKE84513.1"/>
    <property type="molecule type" value="Genomic_DNA"/>
</dbReference>
<gene>
    <name evidence="2" type="ORF">N479_08805</name>
</gene>
<evidence type="ECO:0000313" key="2">
    <source>
        <dbReference type="EMBL" id="KKE84513.1"/>
    </source>
</evidence>
<sequence>MILSTITELIENLTNLGVNVYCILFFIVVCLAVWKGPSYMSAYASIKAANMREDTSDGKA</sequence>